<proteinExistence type="predicted"/>
<feature type="compositionally biased region" description="Low complexity" evidence="1">
    <location>
        <begin position="57"/>
        <end position="86"/>
    </location>
</feature>
<dbReference type="EMBL" id="JBHUDC010000002">
    <property type="protein sequence ID" value="MFD1512554.1"/>
    <property type="molecule type" value="Genomic_DNA"/>
</dbReference>
<evidence type="ECO:0000313" key="3">
    <source>
        <dbReference type="Proteomes" id="UP001597187"/>
    </source>
</evidence>
<dbReference type="RefSeq" id="WP_250872526.1">
    <property type="nucleotide sequence ID" value="NZ_JALXFV010000002.1"/>
</dbReference>
<dbReference type="Proteomes" id="UP001597187">
    <property type="component" value="Unassembled WGS sequence"/>
</dbReference>
<comment type="caution">
    <text evidence="2">The sequence shown here is derived from an EMBL/GenBank/DDBJ whole genome shotgun (WGS) entry which is preliminary data.</text>
</comment>
<feature type="compositionally biased region" description="Low complexity" evidence="1">
    <location>
        <begin position="38"/>
        <end position="49"/>
    </location>
</feature>
<protein>
    <submittedName>
        <fullName evidence="2">CAP domain-containing protein</fullName>
    </submittedName>
</protein>
<dbReference type="Gene3D" id="3.40.33.10">
    <property type="entry name" value="CAP"/>
    <property type="match status" value="1"/>
</dbReference>
<dbReference type="InterPro" id="IPR035940">
    <property type="entry name" value="CAP_sf"/>
</dbReference>
<sequence length="242" mass="25701">MVNKVLIVVLGAVVLASLVVGGLLGMQLAGSDGNDTLTTAPTATDASTPTPAPNTTPTPSAATATPTPASTTTEGAASTPATTPEPKFSPSSVNTTAVELELRALVDEEVRADRGPLESESVLDEMAQFHATNMAKQGYVDHTAGGYNTKQRYEKFERYSHCRVPTNDNSGLRDGQELEVNKRVSINVSGDWTEEDIAQQVLAEWRADEDAMERLRYANAEEAGMGVAVSQDARVYVAVDLC</sequence>
<feature type="region of interest" description="Disordered" evidence="1">
    <location>
        <begin position="36"/>
        <end position="94"/>
    </location>
</feature>
<accession>A0ABD6AS52</accession>
<keyword evidence="3" id="KW-1185">Reference proteome</keyword>
<evidence type="ECO:0000256" key="1">
    <source>
        <dbReference type="SAM" id="MobiDB-lite"/>
    </source>
</evidence>
<name>A0ABD6AS52_9EURY</name>
<organism evidence="2 3">
    <name type="scientific">Halomarina rubra</name>
    <dbReference type="NCBI Taxonomy" id="2071873"/>
    <lineage>
        <taxon>Archaea</taxon>
        <taxon>Methanobacteriati</taxon>
        <taxon>Methanobacteriota</taxon>
        <taxon>Stenosarchaea group</taxon>
        <taxon>Halobacteria</taxon>
        <taxon>Halobacteriales</taxon>
        <taxon>Natronomonadaceae</taxon>
        <taxon>Halomarina</taxon>
    </lineage>
</organism>
<gene>
    <name evidence="2" type="ORF">ACFSBT_04575</name>
</gene>
<evidence type="ECO:0000313" key="2">
    <source>
        <dbReference type="EMBL" id="MFD1512554.1"/>
    </source>
</evidence>
<dbReference type="AlphaFoldDB" id="A0ABD6AS52"/>
<reference evidence="2 3" key="1">
    <citation type="journal article" date="2019" name="Int. J. Syst. Evol. Microbiol.">
        <title>The Global Catalogue of Microorganisms (GCM) 10K type strain sequencing project: providing services to taxonomists for standard genome sequencing and annotation.</title>
        <authorList>
            <consortium name="The Broad Institute Genomics Platform"/>
            <consortium name="The Broad Institute Genome Sequencing Center for Infectious Disease"/>
            <person name="Wu L."/>
            <person name="Ma J."/>
        </authorList>
    </citation>
    <scope>NUCLEOTIDE SEQUENCE [LARGE SCALE GENOMIC DNA]</scope>
    <source>
        <strain evidence="2 3">CGMCC 1.12563</strain>
    </source>
</reference>